<dbReference type="InterPro" id="IPR052898">
    <property type="entry name" value="ACAD10-like"/>
</dbReference>
<gene>
    <name evidence="2" type="ORF">GCM10010993_25110</name>
</gene>
<organism evidence="2 3">
    <name type="scientific">Belliella aquatica</name>
    <dbReference type="NCBI Taxonomy" id="1323734"/>
    <lineage>
        <taxon>Bacteria</taxon>
        <taxon>Pseudomonadati</taxon>
        <taxon>Bacteroidota</taxon>
        <taxon>Cytophagia</taxon>
        <taxon>Cytophagales</taxon>
        <taxon>Cyclobacteriaceae</taxon>
        <taxon>Belliella</taxon>
    </lineage>
</organism>
<dbReference type="InterPro" id="IPR002575">
    <property type="entry name" value="Aminoglycoside_PTrfase"/>
</dbReference>
<sequence length="342" mass="38782">MTLEDLKIKIAPFLEDKLAINTENISISQFKGGYSNLTYLIKAEDKEFILRRPPLGKKISKAHDMIREFKVLEALQKAGYKKIPKPILSCEDEAVIGSPFFIMEKVDGLILRNQIPEGINLSSRFFQDLSKNTIDAMLELHQLELKDSGLLNLGKPDGYVERQVSGWSERYLKAKTDEIPAMEFAIEWLKSNCPTSKAVSFLNNDFKYDNIVLRDESNPEIKAILDWEMATVGDPLMDLGTSLAYWAEKEDAEILKMFNLTHPDGNMTRSEVINYYGKKSGLDMSNMLFYYVFGVFKVGVIAQQIYQRHMQGFAPDPRFAGLIHVVKACGKTAKNSIETGKI</sequence>
<dbReference type="InterPro" id="IPR041726">
    <property type="entry name" value="ACAD10_11_N"/>
</dbReference>
<dbReference type="Pfam" id="PF01636">
    <property type="entry name" value="APH"/>
    <property type="match status" value="1"/>
</dbReference>
<dbReference type="PANTHER" id="PTHR47829">
    <property type="entry name" value="HYDROLASE, PUTATIVE (AFU_ORTHOLOGUE AFUA_1G12880)-RELATED"/>
    <property type="match status" value="1"/>
</dbReference>
<dbReference type="InterPro" id="IPR011009">
    <property type="entry name" value="Kinase-like_dom_sf"/>
</dbReference>
<evidence type="ECO:0000259" key="1">
    <source>
        <dbReference type="Pfam" id="PF01636"/>
    </source>
</evidence>
<keyword evidence="3" id="KW-1185">Reference proteome</keyword>
<proteinExistence type="predicted"/>
<accession>A0ABQ1MRW8</accession>
<evidence type="ECO:0000313" key="3">
    <source>
        <dbReference type="Proteomes" id="UP000635885"/>
    </source>
</evidence>
<reference evidence="3" key="1">
    <citation type="journal article" date="2019" name="Int. J. Syst. Evol. Microbiol.">
        <title>The Global Catalogue of Microorganisms (GCM) 10K type strain sequencing project: providing services to taxonomists for standard genome sequencing and annotation.</title>
        <authorList>
            <consortium name="The Broad Institute Genomics Platform"/>
            <consortium name="The Broad Institute Genome Sequencing Center for Infectious Disease"/>
            <person name="Wu L."/>
            <person name="Ma J."/>
        </authorList>
    </citation>
    <scope>NUCLEOTIDE SEQUENCE [LARGE SCALE GENOMIC DNA]</scope>
    <source>
        <strain evidence="3">CGMCC 1.12479</strain>
    </source>
</reference>
<dbReference type="Gene3D" id="3.30.200.20">
    <property type="entry name" value="Phosphorylase Kinase, domain 1"/>
    <property type="match status" value="1"/>
</dbReference>
<comment type="caution">
    <text evidence="2">The sequence shown here is derived from an EMBL/GenBank/DDBJ whole genome shotgun (WGS) entry which is preliminary data.</text>
</comment>
<dbReference type="RefSeq" id="WP_188443443.1">
    <property type="nucleotide sequence ID" value="NZ_BMFD01000009.1"/>
</dbReference>
<dbReference type="Gene3D" id="3.90.1200.10">
    <property type="match status" value="1"/>
</dbReference>
<dbReference type="SUPFAM" id="SSF56112">
    <property type="entry name" value="Protein kinase-like (PK-like)"/>
    <property type="match status" value="1"/>
</dbReference>
<dbReference type="Proteomes" id="UP000635885">
    <property type="component" value="Unassembled WGS sequence"/>
</dbReference>
<name>A0ABQ1MRW8_9BACT</name>
<feature type="domain" description="Aminoglycoside phosphotransferase" evidence="1">
    <location>
        <begin position="27"/>
        <end position="258"/>
    </location>
</feature>
<dbReference type="PANTHER" id="PTHR47829:SF1">
    <property type="entry name" value="HAD FAMILY PHOSPHATASE"/>
    <property type="match status" value="1"/>
</dbReference>
<dbReference type="CDD" id="cd05154">
    <property type="entry name" value="ACAD10_11_N-like"/>
    <property type="match status" value="1"/>
</dbReference>
<dbReference type="EMBL" id="BMFD01000009">
    <property type="protein sequence ID" value="GGC45546.1"/>
    <property type="molecule type" value="Genomic_DNA"/>
</dbReference>
<protein>
    <submittedName>
        <fullName evidence="2">Phosphotransferase family protein</fullName>
    </submittedName>
</protein>
<evidence type="ECO:0000313" key="2">
    <source>
        <dbReference type="EMBL" id="GGC45546.1"/>
    </source>
</evidence>